<evidence type="ECO:0000313" key="2">
    <source>
        <dbReference type="EMBL" id="PPU75356.1"/>
    </source>
</evidence>
<proteinExistence type="predicted"/>
<sequence>MGNGEWGMGNGEWGMGNRRSDFPLSDGGRGLATFICSNASVSRSTDSPFPIPDSQPSSHIDRLDVHELMDAVIGQFAAEA</sequence>
<evidence type="ECO:0000256" key="1">
    <source>
        <dbReference type="SAM" id="MobiDB-lite"/>
    </source>
</evidence>
<organism evidence="2 3">
    <name type="scientific">Xanthomonas cucurbitae</name>
    <dbReference type="NCBI Taxonomy" id="56453"/>
    <lineage>
        <taxon>Bacteria</taxon>
        <taxon>Pseudomonadati</taxon>
        <taxon>Pseudomonadota</taxon>
        <taxon>Gammaproteobacteria</taxon>
        <taxon>Lysobacterales</taxon>
        <taxon>Lysobacteraceae</taxon>
        <taxon>Xanthomonas</taxon>
    </lineage>
</organism>
<dbReference type="AlphaFoldDB" id="A0A2S7DNE9"/>
<protein>
    <submittedName>
        <fullName evidence="2">Uncharacterized protein</fullName>
    </submittedName>
</protein>
<feature type="region of interest" description="Disordered" evidence="1">
    <location>
        <begin position="1"/>
        <end position="21"/>
    </location>
</feature>
<gene>
    <name evidence="2" type="ORF">XcuCFBP2542_14650</name>
</gene>
<name>A0A2S7DNE9_9XANT</name>
<dbReference type="Proteomes" id="UP000239561">
    <property type="component" value="Unassembled WGS sequence"/>
</dbReference>
<comment type="caution">
    <text evidence="2">The sequence shown here is derived from an EMBL/GenBank/DDBJ whole genome shotgun (WGS) entry which is preliminary data.</text>
</comment>
<feature type="compositionally biased region" description="Gly residues" evidence="1">
    <location>
        <begin position="1"/>
        <end position="14"/>
    </location>
</feature>
<dbReference type="EMBL" id="MDED01000029">
    <property type="protein sequence ID" value="PPU75356.1"/>
    <property type="molecule type" value="Genomic_DNA"/>
</dbReference>
<evidence type="ECO:0000313" key="3">
    <source>
        <dbReference type="Proteomes" id="UP000239561"/>
    </source>
</evidence>
<reference evidence="2 3" key="1">
    <citation type="submission" date="2016-08" db="EMBL/GenBank/DDBJ databases">
        <authorList>
            <person name="Seilhamer J.J."/>
        </authorList>
    </citation>
    <scope>NUCLEOTIDE SEQUENCE [LARGE SCALE GENOMIC DNA]</scope>
    <source>
        <strain evidence="2 3">CFBP2542</strain>
    </source>
</reference>
<accession>A0A2S7DNE9</accession>